<proteinExistence type="predicted"/>
<reference evidence="1" key="1">
    <citation type="submission" date="2021-06" db="EMBL/GenBank/DDBJ databases">
        <authorList>
            <person name="Kallberg Y."/>
            <person name="Tangrot J."/>
            <person name="Rosling A."/>
        </authorList>
    </citation>
    <scope>NUCLEOTIDE SEQUENCE</scope>
    <source>
        <strain evidence="1">AU212A</strain>
    </source>
</reference>
<accession>A0ACA9LMI7</accession>
<gene>
    <name evidence="1" type="ORF">SCALOS_LOCUS4772</name>
</gene>
<dbReference type="Proteomes" id="UP000789860">
    <property type="component" value="Unassembled WGS sequence"/>
</dbReference>
<name>A0ACA9LMI7_9GLOM</name>
<feature type="non-terminal residue" evidence="1">
    <location>
        <position position="440"/>
    </location>
</feature>
<sequence>MSDVGIEGKNHRSENKVNRLCPDCDRPRISYGWCRKCESRCMEKKFPFWTSGNKNLDKLIQRSQILSMQICDYLEFIKFKDIEFGNIIAKGGFSKVYKGVWIDGPRWNWDELGDIWCRSGPTEVALKELDNSQILSFEFLEQNGNLYEFLDRNKGIISWRDMVDMLWGIATTGLKPHHNRAHDLQLAYEICYENLRPEINEDLKSEMPIEYYNLMIQCWDPLPENRPTASRLNEILGDWISDICDNPEPSEISNNFGDAEERRWELIGKQNEEKNFPSSFVHKDAIYISRGYSIFADSFAAVERLKADYPSDYLLLTKIPITFHYLNDGHHMHYNRPVIELDHFNNSFYVNYSPPFQGPFESLLHENDTKILELYQAYKRFCSFVEDPNLKFKVKLNPNELVIFMNRRVLHGRTSYDSQSGERHLKGAYLDFSEFKDKFR</sequence>
<dbReference type="EMBL" id="CAJVPM010006837">
    <property type="protein sequence ID" value="CAG8539193.1"/>
    <property type="molecule type" value="Genomic_DNA"/>
</dbReference>
<comment type="caution">
    <text evidence="1">The sequence shown here is derived from an EMBL/GenBank/DDBJ whole genome shotgun (WGS) entry which is preliminary data.</text>
</comment>
<protein>
    <submittedName>
        <fullName evidence="1">232_t:CDS:1</fullName>
    </submittedName>
</protein>
<evidence type="ECO:0000313" key="1">
    <source>
        <dbReference type="EMBL" id="CAG8539193.1"/>
    </source>
</evidence>
<evidence type="ECO:0000313" key="2">
    <source>
        <dbReference type="Proteomes" id="UP000789860"/>
    </source>
</evidence>
<keyword evidence="2" id="KW-1185">Reference proteome</keyword>
<organism evidence="1 2">
    <name type="scientific">Scutellospora calospora</name>
    <dbReference type="NCBI Taxonomy" id="85575"/>
    <lineage>
        <taxon>Eukaryota</taxon>
        <taxon>Fungi</taxon>
        <taxon>Fungi incertae sedis</taxon>
        <taxon>Mucoromycota</taxon>
        <taxon>Glomeromycotina</taxon>
        <taxon>Glomeromycetes</taxon>
        <taxon>Diversisporales</taxon>
        <taxon>Gigasporaceae</taxon>
        <taxon>Scutellospora</taxon>
    </lineage>
</organism>